<sequence>MLFNLSTEAKLDVLKCLNFYQLLSIRQTKRHFNDLFIRYENELTRFHCKKLYILDRKRFVEVIVSCEELVNDYCLELEELVNDYCLELEPNLEDFNFKLSDELKEKWEFLIGRHLCLNKNLTDNEIYFVIKDNSMSQKVLFKIPTSPKNIDDLLIIRYWLERLFNCVFENAKFFKILFSHRFIKLLFHDYSIPPQFKIKNAFLKYYEPNFGMNFVLHNLAICESFKVKFTCAVAEYEITDENELNPILNIILNEGKRFPNICVRYAKLNEWHDIILKAIETTENPSNILSNIDFRVHWDYYDMQPKKISQRAKNIQRFTTKYKGEPHKVLKYEITNIHNSKVKFLISYWDCIDEDYIDRFQVERIK</sequence>
<dbReference type="EMBL" id="CAJEWN010000055">
    <property type="protein sequence ID" value="CAD2154265.1"/>
    <property type="molecule type" value="Genomic_DNA"/>
</dbReference>
<proteinExistence type="predicted"/>
<comment type="caution">
    <text evidence="1">The sequence shown here is derived from an EMBL/GenBank/DDBJ whole genome shotgun (WGS) entry which is preliminary data.</text>
</comment>
<dbReference type="Proteomes" id="UP000580250">
    <property type="component" value="Unassembled WGS sequence"/>
</dbReference>
<dbReference type="AlphaFoldDB" id="A0A6V7UDB0"/>
<gene>
    <name evidence="1" type="ORF">MENT_LOCUS11441</name>
</gene>
<reference evidence="1 2" key="1">
    <citation type="submission" date="2020-08" db="EMBL/GenBank/DDBJ databases">
        <authorList>
            <person name="Koutsovoulos G."/>
            <person name="Danchin GJ E."/>
        </authorList>
    </citation>
    <scope>NUCLEOTIDE SEQUENCE [LARGE SCALE GENOMIC DNA]</scope>
</reference>
<accession>A0A6V7UDB0</accession>
<name>A0A6V7UDB0_MELEN</name>
<evidence type="ECO:0000313" key="1">
    <source>
        <dbReference type="EMBL" id="CAD2154265.1"/>
    </source>
</evidence>
<organism evidence="1 2">
    <name type="scientific">Meloidogyne enterolobii</name>
    <name type="common">Root-knot nematode worm</name>
    <name type="synonym">Meloidogyne mayaguensis</name>
    <dbReference type="NCBI Taxonomy" id="390850"/>
    <lineage>
        <taxon>Eukaryota</taxon>
        <taxon>Metazoa</taxon>
        <taxon>Ecdysozoa</taxon>
        <taxon>Nematoda</taxon>
        <taxon>Chromadorea</taxon>
        <taxon>Rhabditida</taxon>
        <taxon>Tylenchina</taxon>
        <taxon>Tylenchomorpha</taxon>
        <taxon>Tylenchoidea</taxon>
        <taxon>Meloidogynidae</taxon>
        <taxon>Meloidogyninae</taxon>
        <taxon>Meloidogyne</taxon>
    </lineage>
</organism>
<protein>
    <submittedName>
        <fullName evidence="1">Uncharacterized protein</fullName>
    </submittedName>
</protein>
<evidence type="ECO:0000313" key="2">
    <source>
        <dbReference type="Proteomes" id="UP000580250"/>
    </source>
</evidence>